<keyword evidence="2" id="KW-1185">Reference proteome</keyword>
<dbReference type="EMBL" id="CM042010">
    <property type="protein sequence ID" value="KAI3780422.1"/>
    <property type="molecule type" value="Genomic_DNA"/>
</dbReference>
<gene>
    <name evidence="1" type="ORF">L2E82_10403</name>
</gene>
<name>A0ACB9GAL2_CICIN</name>
<sequence length="209" mass="23536">MVEEDDPVLTPYLRSHITNKLHPVILLLRKIQGVSEDVAIPKQGGDEDKTDKSDDNDGDNVPEKSIEKENIDDTADVSKNDKGEGTKKPGFSTITNPKKPRTQESADDIQKPKADWFEKMNVGDTSSGPSKRKGKNIREDDVDENLDMSEDAKLARAAREKELDELIRITKQLDAEDAAKRQAELDMQARQSLFPDWDYETMKSEAITH</sequence>
<reference evidence="2" key="1">
    <citation type="journal article" date="2022" name="Mol. Ecol. Resour.">
        <title>The genomes of chicory, endive, great burdock and yacon provide insights into Asteraceae palaeo-polyploidization history and plant inulin production.</title>
        <authorList>
            <person name="Fan W."/>
            <person name="Wang S."/>
            <person name="Wang H."/>
            <person name="Wang A."/>
            <person name="Jiang F."/>
            <person name="Liu H."/>
            <person name="Zhao H."/>
            <person name="Xu D."/>
            <person name="Zhang Y."/>
        </authorList>
    </citation>
    <scope>NUCLEOTIDE SEQUENCE [LARGE SCALE GENOMIC DNA]</scope>
    <source>
        <strain evidence="2">cv. Punajuju</strain>
    </source>
</reference>
<accession>A0ACB9GAL2</accession>
<protein>
    <submittedName>
        <fullName evidence="1">Uncharacterized protein</fullName>
    </submittedName>
</protein>
<evidence type="ECO:0000313" key="1">
    <source>
        <dbReference type="EMBL" id="KAI3780422.1"/>
    </source>
</evidence>
<comment type="caution">
    <text evidence="1">The sequence shown here is derived from an EMBL/GenBank/DDBJ whole genome shotgun (WGS) entry which is preliminary data.</text>
</comment>
<evidence type="ECO:0000313" key="2">
    <source>
        <dbReference type="Proteomes" id="UP001055811"/>
    </source>
</evidence>
<organism evidence="1 2">
    <name type="scientific">Cichorium intybus</name>
    <name type="common">Chicory</name>
    <dbReference type="NCBI Taxonomy" id="13427"/>
    <lineage>
        <taxon>Eukaryota</taxon>
        <taxon>Viridiplantae</taxon>
        <taxon>Streptophyta</taxon>
        <taxon>Embryophyta</taxon>
        <taxon>Tracheophyta</taxon>
        <taxon>Spermatophyta</taxon>
        <taxon>Magnoliopsida</taxon>
        <taxon>eudicotyledons</taxon>
        <taxon>Gunneridae</taxon>
        <taxon>Pentapetalae</taxon>
        <taxon>asterids</taxon>
        <taxon>campanulids</taxon>
        <taxon>Asterales</taxon>
        <taxon>Asteraceae</taxon>
        <taxon>Cichorioideae</taxon>
        <taxon>Cichorieae</taxon>
        <taxon>Cichoriinae</taxon>
        <taxon>Cichorium</taxon>
    </lineage>
</organism>
<proteinExistence type="predicted"/>
<reference evidence="1 2" key="2">
    <citation type="journal article" date="2022" name="Mol. Ecol. Resour.">
        <title>The genomes of chicory, endive, great burdock and yacon provide insights into Asteraceae paleo-polyploidization history and plant inulin production.</title>
        <authorList>
            <person name="Fan W."/>
            <person name="Wang S."/>
            <person name="Wang H."/>
            <person name="Wang A."/>
            <person name="Jiang F."/>
            <person name="Liu H."/>
            <person name="Zhao H."/>
            <person name="Xu D."/>
            <person name="Zhang Y."/>
        </authorList>
    </citation>
    <scope>NUCLEOTIDE SEQUENCE [LARGE SCALE GENOMIC DNA]</scope>
    <source>
        <strain evidence="2">cv. Punajuju</strain>
        <tissue evidence="1">Leaves</tissue>
    </source>
</reference>
<dbReference type="Proteomes" id="UP001055811">
    <property type="component" value="Linkage Group LG02"/>
</dbReference>